<evidence type="ECO:0000313" key="15">
    <source>
        <dbReference type="Proteomes" id="UP000485058"/>
    </source>
</evidence>
<sequence>EAHSASHPVGVVRIQDGEFSWDDKTEKSTLRGISFEAKPGTLTMVVGSVGSGKSSIIGALVGHMSKRAGSVAVGGKIAYVAQTAWIMNDTVQENVLMGDEVSQLGPDLDILPNGDLTEIGDRGITLSGGQKQRVSIARAVYSDADVYLLDDPLSAVDSHVGRALFEQCIRGPLKDKTVILVTNALHHLPAADNILWLEGGELKAQGTYTELVAKGLDIEELAHMNDSDQEEEAAEGEAAADEAVSGPPSGKGGERVSLSKPNARRSVDKRASLDKKGAAGKGKVTLTRQETSANRNLTGVEEREAGNLSLAVVTRYFDGGGGWLYVALIVMMFAAEQGARVYTDRWVGVWFSDSYNRSTAFYLGIYFALVSLHNQLLTHILRLPKTFFDTNPAGRILNRFSRDTDIMDNTLSVDLIQFAGCIATLTSSLIVIAIATKWFAIALVPLAIIYLLLQRLYIPSARELQRIESVSRSPIYNRFAEAMLGVATIRAYRKGEHFTA</sequence>
<keyword evidence="4 11" id="KW-0812">Transmembrane</keyword>
<feature type="compositionally biased region" description="Polar residues" evidence="10">
    <location>
        <begin position="286"/>
        <end position="297"/>
    </location>
</feature>
<dbReference type="InterPro" id="IPR011527">
    <property type="entry name" value="ABC1_TM_dom"/>
</dbReference>
<dbReference type="CDD" id="cd03250">
    <property type="entry name" value="ABCC_MRP_domain1"/>
    <property type="match status" value="1"/>
</dbReference>
<feature type="region of interest" description="Disordered" evidence="10">
    <location>
        <begin position="226"/>
        <end position="297"/>
    </location>
</feature>
<evidence type="ECO:0000256" key="2">
    <source>
        <dbReference type="ARBA" id="ARBA00009726"/>
    </source>
</evidence>
<keyword evidence="7" id="KW-0067">ATP-binding</keyword>
<dbReference type="EMBL" id="BLLF01000687">
    <property type="protein sequence ID" value="GFH14107.1"/>
    <property type="molecule type" value="Genomic_DNA"/>
</dbReference>
<dbReference type="FunFam" id="3.40.50.300:FF:000997">
    <property type="entry name" value="Multidrug resistance-associated protein 1"/>
    <property type="match status" value="1"/>
</dbReference>
<feature type="compositionally biased region" description="Basic and acidic residues" evidence="10">
    <location>
        <begin position="265"/>
        <end position="277"/>
    </location>
</feature>
<keyword evidence="15" id="KW-1185">Reference proteome</keyword>
<comment type="caution">
    <text evidence="14">The sequence shown here is derived from an EMBL/GenBank/DDBJ whole genome shotgun (WGS) entry which is preliminary data.</text>
</comment>
<dbReference type="GO" id="GO:0140359">
    <property type="term" value="F:ABC-type transporter activity"/>
    <property type="evidence" value="ECO:0007669"/>
    <property type="project" value="InterPro"/>
</dbReference>
<keyword evidence="6" id="KW-0547">Nucleotide-binding</keyword>
<dbReference type="PANTHER" id="PTHR24223:SF443">
    <property type="entry name" value="MULTIDRUG-RESISTANCE LIKE PROTEIN 1, ISOFORM I"/>
    <property type="match status" value="1"/>
</dbReference>
<evidence type="ECO:0000259" key="12">
    <source>
        <dbReference type="PROSITE" id="PS50893"/>
    </source>
</evidence>
<dbReference type="InterPro" id="IPR027417">
    <property type="entry name" value="P-loop_NTPase"/>
</dbReference>
<dbReference type="PROSITE" id="PS50929">
    <property type="entry name" value="ABC_TM1F"/>
    <property type="match status" value="1"/>
</dbReference>
<proteinExistence type="inferred from homology"/>
<dbReference type="AlphaFoldDB" id="A0A699YV28"/>
<comment type="subcellular location">
    <subcellularLocation>
        <location evidence="1">Vacuole membrane</location>
        <topology evidence="1">Multi-pass membrane protein</topology>
    </subcellularLocation>
</comment>
<dbReference type="PROSITE" id="PS00211">
    <property type="entry name" value="ABC_TRANSPORTER_1"/>
    <property type="match status" value="1"/>
</dbReference>
<evidence type="ECO:0000256" key="5">
    <source>
        <dbReference type="ARBA" id="ARBA00022737"/>
    </source>
</evidence>
<feature type="transmembrane region" description="Helical" evidence="11">
    <location>
        <begin position="322"/>
        <end position="339"/>
    </location>
</feature>
<dbReference type="InterPro" id="IPR003439">
    <property type="entry name" value="ABC_transporter-like_ATP-bd"/>
</dbReference>
<reference evidence="14 15" key="1">
    <citation type="submission" date="2020-02" db="EMBL/GenBank/DDBJ databases">
        <title>Draft genome sequence of Haematococcus lacustris strain NIES-144.</title>
        <authorList>
            <person name="Morimoto D."/>
            <person name="Nakagawa S."/>
            <person name="Yoshida T."/>
            <person name="Sawayama S."/>
        </authorList>
    </citation>
    <scope>NUCLEOTIDE SEQUENCE [LARGE SCALE GENOMIC DNA]</scope>
    <source>
        <strain evidence="14 15">NIES-144</strain>
    </source>
</reference>
<dbReference type="Gene3D" id="3.40.50.300">
    <property type="entry name" value="P-loop containing nucleotide triphosphate hydrolases"/>
    <property type="match status" value="1"/>
</dbReference>
<evidence type="ECO:0000259" key="13">
    <source>
        <dbReference type="PROSITE" id="PS50929"/>
    </source>
</evidence>
<dbReference type="InterPro" id="IPR017871">
    <property type="entry name" value="ABC_transporter-like_CS"/>
</dbReference>
<evidence type="ECO:0000256" key="8">
    <source>
        <dbReference type="ARBA" id="ARBA00022989"/>
    </source>
</evidence>
<keyword evidence="3" id="KW-0813">Transport</keyword>
<feature type="domain" description="ABC transmembrane type-1" evidence="13">
    <location>
        <begin position="372"/>
        <end position="500"/>
    </location>
</feature>
<dbReference type="PANTHER" id="PTHR24223">
    <property type="entry name" value="ATP-BINDING CASSETTE SUB-FAMILY C"/>
    <property type="match status" value="1"/>
</dbReference>
<dbReference type="InterPro" id="IPR044726">
    <property type="entry name" value="ABCC_6TM_D2"/>
</dbReference>
<feature type="transmembrane region" description="Helical" evidence="11">
    <location>
        <begin position="438"/>
        <end position="458"/>
    </location>
</feature>
<comment type="similarity">
    <text evidence="2">Belongs to the ABC transporter superfamily. ABCC family. Conjugate transporter (TC 3.A.1.208) subfamily.</text>
</comment>
<gene>
    <name evidence="14" type="ORF">HaLaN_10099</name>
</gene>
<protein>
    <submittedName>
        <fullName evidence="14">ABC transporter, multidrug resistance associated protein</fullName>
    </submittedName>
</protein>
<feature type="non-terminal residue" evidence="14">
    <location>
        <position position="500"/>
    </location>
</feature>
<feature type="transmembrane region" description="Helical" evidence="11">
    <location>
        <begin position="359"/>
        <end position="377"/>
    </location>
</feature>
<dbReference type="GO" id="GO:0005524">
    <property type="term" value="F:ATP binding"/>
    <property type="evidence" value="ECO:0007669"/>
    <property type="project" value="UniProtKB-KW"/>
</dbReference>
<accession>A0A699YV28</accession>
<dbReference type="Pfam" id="PF00664">
    <property type="entry name" value="ABC_membrane"/>
    <property type="match status" value="1"/>
</dbReference>
<evidence type="ECO:0000256" key="4">
    <source>
        <dbReference type="ARBA" id="ARBA00022692"/>
    </source>
</evidence>
<keyword evidence="5" id="KW-0677">Repeat</keyword>
<evidence type="ECO:0000256" key="1">
    <source>
        <dbReference type="ARBA" id="ARBA00004128"/>
    </source>
</evidence>
<evidence type="ECO:0000256" key="9">
    <source>
        <dbReference type="ARBA" id="ARBA00023136"/>
    </source>
</evidence>
<dbReference type="PROSITE" id="PS50893">
    <property type="entry name" value="ABC_TRANSPORTER_2"/>
    <property type="match status" value="1"/>
</dbReference>
<dbReference type="SUPFAM" id="SSF90123">
    <property type="entry name" value="ABC transporter transmembrane region"/>
    <property type="match status" value="1"/>
</dbReference>
<dbReference type="GO" id="GO:0016887">
    <property type="term" value="F:ATP hydrolysis activity"/>
    <property type="evidence" value="ECO:0007669"/>
    <property type="project" value="InterPro"/>
</dbReference>
<keyword evidence="9 11" id="KW-0472">Membrane</keyword>
<dbReference type="SMART" id="SM00382">
    <property type="entry name" value="AAA"/>
    <property type="match status" value="1"/>
</dbReference>
<keyword evidence="8 11" id="KW-1133">Transmembrane helix</keyword>
<evidence type="ECO:0000256" key="6">
    <source>
        <dbReference type="ARBA" id="ARBA00022741"/>
    </source>
</evidence>
<organism evidence="14 15">
    <name type="scientific">Haematococcus lacustris</name>
    <name type="common">Green alga</name>
    <name type="synonym">Haematococcus pluvialis</name>
    <dbReference type="NCBI Taxonomy" id="44745"/>
    <lineage>
        <taxon>Eukaryota</taxon>
        <taxon>Viridiplantae</taxon>
        <taxon>Chlorophyta</taxon>
        <taxon>core chlorophytes</taxon>
        <taxon>Chlorophyceae</taxon>
        <taxon>CS clade</taxon>
        <taxon>Chlamydomonadales</taxon>
        <taxon>Haematococcaceae</taxon>
        <taxon>Haematococcus</taxon>
    </lineage>
</organism>
<feature type="non-terminal residue" evidence="14">
    <location>
        <position position="1"/>
    </location>
</feature>
<dbReference type="InterPro" id="IPR050173">
    <property type="entry name" value="ABC_transporter_C-like"/>
</dbReference>
<evidence type="ECO:0000256" key="3">
    <source>
        <dbReference type="ARBA" id="ARBA00022448"/>
    </source>
</evidence>
<evidence type="ECO:0000256" key="7">
    <source>
        <dbReference type="ARBA" id="ARBA00022840"/>
    </source>
</evidence>
<dbReference type="Proteomes" id="UP000485058">
    <property type="component" value="Unassembled WGS sequence"/>
</dbReference>
<dbReference type="Gene3D" id="1.20.1560.10">
    <property type="entry name" value="ABC transporter type 1, transmembrane domain"/>
    <property type="match status" value="1"/>
</dbReference>
<dbReference type="CDD" id="cd18580">
    <property type="entry name" value="ABC_6TM_ABCC_D2"/>
    <property type="match status" value="1"/>
</dbReference>
<feature type="compositionally biased region" description="Acidic residues" evidence="10">
    <location>
        <begin position="227"/>
        <end position="240"/>
    </location>
</feature>
<evidence type="ECO:0000256" key="10">
    <source>
        <dbReference type="SAM" id="MobiDB-lite"/>
    </source>
</evidence>
<dbReference type="Pfam" id="PF00005">
    <property type="entry name" value="ABC_tran"/>
    <property type="match status" value="1"/>
</dbReference>
<evidence type="ECO:0000313" key="14">
    <source>
        <dbReference type="EMBL" id="GFH14107.1"/>
    </source>
</evidence>
<evidence type="ECO:0000256" key="11">
    <source>
        <dbReference type="SAM" id="Phobius"/>
    </source>
</evidence>
<name>A0A699YV28_HAELA</name>
<dbReference type="SUPFAM" id="SSF52540">
    <property type="entry name" value="P-loop containing nucleoside triphosphate hydrolases"/>
    <property type="match status" value="1"/>
</dbReference>
<dbReference type="GO" id="GO:0005774">
    <property type="term" value="C:vacuolar membrane"/>
    <property type="evidence" value="ECO:0007669"/>
    <property type="project" value="UniProtKB-SubCell"/>
</dbReference>
<feature type="domain" description="ABC transporter" evidence="12">
    <location>
        <begin position="12"/>
        <end position="224"/>
    </location>
</feature>
<dbReference type="InterPro" id="IPR003593">
    <property type="entry name" value="AAA+_ATPase"/>
</dbReference>
<dbReference type="InterPro" id="IPR036640">
    <property type="entry name" value="ABC1_TM_sf"/>
</dbReference>